<dbReference type="AlphaFoldDB" id="A0A4S8KE89"/>
<keyword evidence="2" id="KW-1185">Reference proteome</keyword>
<organism evidence="1 2">
    <name type="scientific">Musa balbisiana</name>
    <name type="common">Banana</name>
    <dbReference type="NCBI Taxonomy" id="52838"/>
    <lineage>
        <taxon>Eukaryota</taxon>
        <taxon>Viridiplantae</taxon>
        <taxon>Streptophyta</taxon>
        <taxon>Embryophyta</taxon>
        <taxon>Tracheophyta</taxon>
        <taxon>Spermatophyta</taxon>
        <taxon>Magnoliopsida</taxon>
        <taxon>Liliopsida</taxon>
        <taxon>Zingiberales</taxon>
        <taxon>Musaceae</taxon>
        <taxon>Musa</taxon>
    </lineage>
</organism>
<evidence type="ECO:0000313" key="2">
    <source>
        <dbReference type="Proteomes" id="UP000317650"/>
    </source>
</evidence>
<name>A0A4S8KE89_MUSBA</name>
<comment type="caution">
    <text evidence="1">The sequence shown here is derived from an EMBL/GenBank/DDBJ whole genome shotgun (WGS) entry which is preliminary data.</text>
</comment>
<proteinExistence type="predicted"/>
<dbReference type="Proteomes" id="UP000317650">
    <property type="component" value="Chromosome 4"/>
</dbReference>
<protein>
    <submittedName>
        <fullName evidence="1">Uncharacterized protein</fullName>
    </submittedName>
</protein>
<accession>A0A4S8KE89</accession>
<dbReference type="EMBL" id="PYDT01000001">
    <property type="protein sequence ID" value="THU73542.1"/>
    <property type="molecule type" value="Genomic_DNA"/>
</dbReference>
<gene>
    <name evidence="1" type="ORF">C4D60_Mb04t23960</name>
</gene>
<evidence type="ECO:0000313" key="1">
    <source>
        <dbReference type="EMBL" id="THU73542.1"/>
    </source>
</evidence>
<reference evidence="1 2" key="1">
    <citation type="journal article" date="2019" name="Nat. Plants">
        <title>Genome sequencing of Musa balbisiana reveals subgenome evolution and function divergence in polyploid bananas.</title>
        <authorList>
            <person name="Yao X."/>
        </authorList>
    </citation>
    <scope>NUCLEOTIDE SEQUENCE [LARGE SCALE GENOMIC DNA]</scope>
    <source>
        <strain evidence="2">cv. DH-PKW</strain>
        <tissue evidence="1">Leaves</tissue>
    </source>
</reference>
<sequence length="216" mass="23559">MSICTRSFSNFPADCRTRTNSVVRLVTLAKYCFSTIPKQLWIATIAAAVGNGCHFLNTGLNASFSNTANSSKSTLFPDGFIPTSPSWMTKTSPLLDRSSPMIFAVETASEISFEIRLLRVVGDLSQHRHRRAHQVEDGVQESEVEMNVQRVAIGPVAYFGGGTTGASPSQGDDGVAEVAHDFRVLASIDGFDLTGSDDLQQTDGRRVLPVYRERRV</sequence>